<comment type="caution">
    <text evidence="1">The sequence shown here is derived from an EMBL/GenBank/DDBJ whole genome shotgun (WGS) entry which is preliminary data.</text>
</comment>
<evidence type="ECO:0000313" key="1">
    <source>
        <dbReference type="EMBL" id="RPE67334.1"/>
    </source>
</evidence>
<protein>
    <submittedName>
        <fullName evidence="1">Uncharacterized protein</fullName>
    </submittedName>
</protein>
<accession>A0A3N4V312</accession>
<dbReference type="RefSeq" id="WP_123792787.1">
    <property type="nucleotide sequence ID" value="NZ_RKQK01000002.1"/>
</dbReference>
<dbReference type="EMBL" id="RKQK01000002">
    <property type="protein sequence ID" value="RPE67334.1"/>
    <property type="molecule type" value="Genomic_DNA"/>
</dbReference>
<name>A0A3N4V312_9RHOB</name>
<gene>
    <name evidence="1" type="ORF">EDD53_1740</name>
</gene>
<proteinExistence type="predicted"/>
<evidence type="ECO:0000313" key="2">
    <source>
        <dbReference type="Proteomes" id="UP000269689"/>
    </source>
</evidence>
<sequence length="190" mass="21511">MIDDLPRPEDEFGFDINSLCEFLKENVEGFELHTEQIFFDACPDDPLMNMGWGARPNARKEIEQLKKLRVSLETQSRKFRGTLGAHEDVLAKLHKSAIELTDYSLTMYDLYFGHENRGNPSWAARTVAAICYKVVEQSGRTPTLGTAATSDAPTGEYCKLVEGALKAADVNAHWNSPAKWAYAYYYDFEK</sequence>
<organism evidence="1 2">
    <name type="scientific">Pacificibacter maritimus</name>
    <dbReference type="NCBI Taxonomy" id="762213"/>
    <lineage>
        <taxon>Bacteria</taxon>
        <taxon>Pseudomonadati</taxon>
        <taxon>Pseudomonadota</taxon>
        <taxon>Alphaproteobacteria</taxon>
        <taxon>Rhodobacterales</taxon>
        <taxon>Roseobacteraceae</taxon>
        <taxon>Pacificibacter</taxon>
    </lineage>
</organism>
<keyword evidence="2" id="KW-1185">Reference proteome</keyword>
<dbReference type="AlphaFoldDB" id="A0A3N4V312"/>
<dbReference type="Proteomes" id="UP000269689">
    <property type="component" value="Unassembled WGS sequence"/>
</dbReference>
<reference evidence="1 2" key="1">
    <citation type="submission" date="2018-11" db="EMBL/GenBank/DDBJ databases">
        <title>Genomic Encyclopedia of Type Strains, Phase IV (KMG-IV): sequencing the most valuable type-strain genomes for metagenomic binning, comparative biology and taxonomic classification.</title>
        <authorList>
            <person name="Goeker M."/>
        </authorList>
    </citation>
    <scope>NUCLEOTIDE SEQUENCE [LARGE SCALE GENOMIC DNA]</scope>
    <source>
        <strain evidence="1 2">DSM 104731</strain>
    </source>
</reference>